<dbReference type="Pfam" id="PF00153">
    <property type="entry name" value="Mito_carr"/>
    <property type="match status" value="1"/>
</dbReference>
<reference evidence="9" key="1">
    <citation type="submission" date="2020-12" db="EMBL/GenBank/DDBJ databases">
        <title>Metabolic potential, ecology and presence of endohyphal bacteria is reflected in genomic diversity of Mucoromycotina.</title>
        <authorList>
            <person name="Muszewska A."/>
            <person name="Okrasinska A."/>
            <person name="Steczkiewicz K."/>
            <person name="Drgas O."/>
            <person name="Orlowska M."/>
            <person name="Perlinska-Lenart U."/>
            <person name="Aleksandrzak-Piekarczyk T."/>
            <person name="Szatraj K."/>
            <person name="Zielenkiewicz U."/>
            <person name="Pilsyk S."/>
            <person name="Malc E."/>
            <person name="Mieczkowski P."/>
            <person name="Kruszewska J.S."/>
            <person name="Biernat P."/>
            <person name="Pawlowska J."/>
        </authorList>
    </citation>
    <scope>NUCLEOTIDE SEQUENCE</scope>
    <source>
        <strain evidence="9">CBS 226.32</strain>
    </source>
</reference>
<dbReference type="InterPro" id="IPR005176">
    <property type="entry name" value="PONY_dom"/>
</dbReference>
<evidence type="ECO:0000256" key="3">
    <source>
        <dbReference type="ARBA" id="ARBA00022989"/>
    </source>
</evidence>
<evidence type="ECO:0000256" key="1">
    <source>
        <dbReference type="ARBA" id="ARBA00004141"/>
    </source>
</evidence>
<dbReference type="FunFam" id="1.10.238.200:FF:000003">
    <property type="entry name" value="DCN1-like protein 3"/>
    <property type="match status" value="1"/>
</dbReference>
<feature type="repeat" description="Solcar" evidence="5">
    <location>
        <begin position="247"/>
        <end position="331"/>
    </location>
</feature>
<comment type="subcellular location">
    <subcellularLocation>
        <location evidence="1">Membrane</location>
        <topology evidence="1">Multi-pass membrane protein</topology>
    </subcellularLocation>
</comment>
<dbReference type="Gene3D" id="1.10.238.200">
    <property type="entry name" value="Cullin, PONY binding domain"/>
    <property type="match status" value="1"/>
</dbReference>
<dbReference type="PROSITE" id="PS50920">
    <property type="entry name" value="SOLCAR"/>
    <property type="match status" value="1"/>
</dbReference>
<dbReference type="Pfam" id="PF03556">
    <property type="entry name" value="Cullin_binding"/>
    <property type="match status" value="1"/>
</dbReference>
<comment type="caution">
    <text evidence="9">The sequence shown here is derived from an EMBL/GenBank/DDBJ whole genome shotgun (WGS) entry which is preliminary data.</text>
</comment>
<proteinExistence type="inferred from homology"/>
<dbReference type="InterPro" id="IPR018108">
    <property type="entry name" value="MCP_transmembrane"/>
</dbReference>
<keyword evidence="3" id="KW-1133">Transmembrane helix</keyword>
<evidence type="ECO:0000256" key="7">
    <source>
        <dbReference type="RuleBase" id="RU410713"/>
    </source>
</evidence>
<dbReference type="GO" id="GO:0005886">
    <property type="term" value="C:plasma membrane"/>
    <property type="evidence" value="ECO:0007669"/>
    <property type="project" value="UniProtKB-ARBA"/>
</dbReference>
<dbReference type="GO" id="GO:0031624">
    <property type="term" value="F:ubiquitin conjugating enzyme binding"/>
    <property type="evidence" value="ECO:0007669"/>
    <property type="project" value="TreeGrafter"/>
</dbReference>
<organism evidence="9 10">
    <name type="scientific">Mucor plumbeus</name>
    <dbReference type="NCBI Taxonomy" id="97098"/>
    <lineage>
        <taxon>Eukaryota</taxon>
        <taxon>Fungi</taxon>
        <taxon>Fungi incertae sedis</taxon>
        <taxon>Mucoromycota</taxon>
        <taxon>Mucoromycotina</taxon>
        <taxon>Mucoromycetes</taxon>
        <taxon>Mucorales</taxon>
        <taxon>Mucorineae</taxon>
        <taxon>Mucoraceae</taxon>
        <taxon>Mucor</taxon>
    </lineage>
</organism>
<comment type="function">
    <text evidence="7">Neddylation of cullins play an essential role in the regulation of SCF-type complexes activity.</text>
</comment>
<dbReference type="OrthoDB" id="27198at2759"/>
<feature type="domain" description="DCUN1" evidence="8">
    <location>
        <begin position="33"/>
        <end position="223"/>
    </location>
</feature>
<dbReference type="InterPro" id="IPR023395">
    <property type="entry name" value="MCP_dom_sf"/>
</dbReference>
<gene>
    <name evidence="9" type="ORF">INT46_011917</name>
</gene>
<evidence type="ECO:0000313" key="10">
    <source>
        <dbReference type="Proteomes" id="UP000650833"/>
    </source>
</evidence>
<dbReference type="InterPro" id="IPR014764">
    <property type="entry name" value="DCN-prot"/>
</dbReference>
<evidence type="ECO:0000313" key="9">
    <source>
        <dbReference type="EMBL" id="KAG2198282.1"/>
    </source>
</evidence>
<dbReference type="AlphaFoldDB" id="A0A8H7QTU5"/>
<dbReference type="GO" id="GO:0032182">
    <property type="term" value="F:ubiquitin-like protein binding"/>
    <property type="evidence" value="ECO:0007669"/>
    <property type="project" value="TreeGrafter"/>
</dbReference>
<dbReference type="SUPFAM" id="SSF103506">
    <property type="entry name" value="Mitochondrial carrier"/>
    <property type="match status" value="1"/>
</dbReference>
<evidence type="ECO:0000256" key="5">
    <source>
        <dbReference type="PROSITE-ProRule" id="PRU00282"/>
    </source>
</evidence>
<evidence type="ECO:0000256" key="4">
    <source>
        <dbReference type="ARBA" id="ARBA00023136"/>
    </source>
</evidence>
<sequence length="331" mass="38112">MPPKRKAALSESSLLPRKAKIQKKKQSVAQQKSDSDKRLKWFQKYADKDNSNIIPPDGCQKLFVDLGISLESAIPIIVGWKMGASKMGYITKEEWIKTLEAASVATPTDFKAVLHDWEMQVSQDSIQFKQLYLFTFNYVKSTGQKSMEVEMAIALWHILLEHKYPIAKSFTQFIQEKKPVKVINKDQWSSLLDFCKAVPEDLQNYDSTSSWPVLFDDYVEWRQQQSINFYNYTGLNQTAKPIIKTYGIRATNLGSGITAGMAVTYITQPFGTLNTRMQLNPMIYKNPIQPTKKAFMEEGLMDFFDEISFKLIRKPLNSAISWKFYEEIAPY</sequence>
<dbReference type="SUPFAM" id="SSF47473">
    <property type="entry name" value="EF-hand"/>
    <property type="match status" value="1"/>
</dbReference>
<keyword evidence="6" id="KW-0813">Transport</keyword>
<keyword evidence="4 5" id="KW-0472">Membrane</keyword>
<dbReference type="EMBL" id="JAEPRC010000393">
    <property type="protein sequence ID" value="KAG2198282.1"/>
    <property type="molecule type" value="Genomic_DNA"/>
</dbReference>
<evidence type="ECO:0000256" key="6">
    <source>
        <dbReference type="RuleBase" id="RU000488"/>
    </source>
</evidence>
<evidence type="ECO:0000256" key="2">
    <source>
        <dbReference type="ARBA" id="ARBA00022692"/>
    </source>
</evidence>
<dbReference type="Gene3D" id="1.50.40.10">
    <property type="entry name" value="Mitochondrial carrier domain"/>
    <property type="match status" value="1"/>
</dbReference>
<dbReference type="PROSITE" id="PS51229">
    <property type="entry name" value="DCUN1"/>
    <property type="match status" value="1"/>
</dbReference>
<comment type="similarity">
    <text evidence="6">Belongs to the mitochondrial carrier (TC 2.A.29) family.</text>
</comment>
<dbReference type="PANTHER" id="PTHR12281:SF12">
    <property type="entry name" value="DEFECTIVE IN CULLIN NEDDYLATION PROTEIN"/>
    <property type="match status" value="1"/>
</dbReference>
<dbReference type="Gene3D" id="1.10.238.10">
    <property type="entry name" value="EF-hand"/>
    <property type="match status" value="1"/>
</dbReference>
<evidence type="ECO:0000259" key="8">
    <source>
        <dbReference type="PROSITE" id="PS51229"/>
    </source>
</evidence>
<dbReference type="GO" id="GO:0045116">
    <property type="term" value="P:protein neddylation"/>
    <property type="evidence" value="ECO:0007669"/>
    <property type="project" value="TreeGrafter"/>
</dbReference>
<keyword evidence="2 5" id="KW-0812">Transmembrane</keyword>
<keyword evidence="10" id="KW-1185">Reference proteome</keyword>
<dbReference type="Proteomes" id="UP000650833">
    <property type="component" value="Unassembled WGS sequence"/>
</dbReference>
<dbReference type="GO" id="GO:0097602">
    <property type="term" value="F:cullin family protein binding"/>
    <property type="evidence" value="ECO:0007669"/>
    <property type="project" value="TreeGrafter"/>
</dbReference>
<dbReference type="PANTHER" id="PTHR12281">
    <property type="entry name" value="RP42 RELATED"/>
    <property type="match status" value="1"/>
</dbReference>
<dbReference type="InterPro" id="IPR042460">
    <property type="entry name" value="DCN1-like_PONY"/>
</dbReference>
<dbReference type="GO" id="GO:0000151">
    <property type="term" value="C:ubiquitin ligase complex"/>
    <property type="evidence" value="ECO:0007669"/>
    <property type="project" value="TreeGrafter"/>
</dbReference>
<accession>A0A8H7QTU5</accession>
<dbReference type="InterPro" id="IPR011992">
    <property type="entry name" value="EF-hand-dom_pair"/>
</dbReference>
<name>A0A8H7QTU5_9FUNG</name>
<protein>
    <recommendedName>
        <fullName evidence="7">Defective in cullin neddylation protein</fullName>
    </recommendedName>
</protein>